<dbReference type="InterPro" id="IPR058273">
    <property type="entry name" value="DUF7967"/>
</dbReference>
<evidence type="ECO:0000313" key="4">
    <source>
        <dbReference type="Proteomes" id="UP000011592"/>
    </source>
</evidence>
<sequence length="124" mass="13453">MAIPNTLMTANRSDSAADGSDSDTDGSDDGAPAADEAVPVWLVERTYGDDELNLIILVYATEDGRRYHRRERALTSFTGPTRETTAGLRVPPDALGSVDDPATRERYAEEASRMARQHDPADSV</sequence>
<feature type="region of interest" description="Disordered" evidence="1">
    <location>
        <begin position="1"/>
        <end position="37"/>
    </location>
</feature>
<dbReference type="Pfam" id="PF25921">
    <property type="entry name" value="DUF7967"/>
    <property type="match status" value="1"/>
</dbReference>
<evidence type="ECO:0000256" key="1">
    <source>
        <dbReference type="SAM" id="MobiDB-lite"/>
    </source>
</evidence>
<evidence type="ECO:0000259" key="2">
    <source>
        <dbReference type="Pfam" id="PF25921"/>
    </source>
</evidence>
<comment type="caution">
    <text evidence="3">The sequence shown here is derived from an EMBL/GenBank/DDBJ whole genome shotgun (WGS) entry which is preliminary data.</text>
</comment>
<feature type="domain" description="DUF7967" evidence="2">
    <location>
        <begin position="35"/>
        <end position="124"/>
    </location>
</feature>
<organism evidence="3 4">
    <name type="scientific">Natrinema gari JCM 14663</name>
    <dbReference type="NCBI Taxonomy" id="1230459"/>
    <lineage>
        <taxon>Archaea</taxon>
        <taxon>Methanobacteriati</taxon>
        <taxon>Methanobacteriota</taxon>
        <taxon>Stenosarchaea group</taxon>
        <taxon>Halobacteria</taxon>
        <taxon>Halobacteriales</taxon>
        <taxon>Natrialbaceae</taxon>
        <taxon>Natrinema</taxon>
    </lineage>
</organism>
<feature type="region of interest" description="Disordered" evidence="1">
    <location>
        <begin position="75"/>
        <end position="124"/>
    </location>
</feature>
<proteinExistence type="predicted"/>
<reference evidence="3 4" key="1">
    <citation type="journal article" date="2014" name="PLoS Genet.">
        <title>Phylogenetically driven sequencing of extremely halophilic archaea reveals strategies for static and dynamic osmo-response.</title>
        <authorList>
            <person name="Becker E.A."/>
            <person name="Seitzer P.M."/>
            <person name="Tritt A."/>
            <person name="Larsen D."/>
            <person name="Krusor M."/>
            <person name="Yao A.I."/>
            <person name="Wu D."/>
            <person name="Madern D."/>
            <person name="Eisen J.A."/>
            <person name="Darling A.E."/>
            <person name="Facciotti M.T."/>
        </authorList>
    </citation>
    <scope>NUCLEOTIDE SEQUENCE [LARGE SCALE GENOMIC DNA]</scope>
    <source>
        <strain evidence="3 4">JCM 14663</strain>
    </source>
</reference>
<dbReference type="AlphaFoldDB" id="L9Z918"/>
<dbReference type="EMBL" id="AOIJ01000033">
    <property type="protein sequence ID" value="ELY82869.1"/>
    <property type="molecule type" value="Genomic_DNA"/>
</dbReference>
<keyword evidence="4" id="KW-1185">Reference proteome</keyword>
<dbReference type="PATRIC" id="fig|1230459.4.peg.655"/>
<name>L9Z918_9EURY</name>
<feature type="compositionally biased region" description="Basic and acidic residues" evidence="1">
    <location>
        <begin position="101"/>
        <end position="124"/>
    </location>
</feature>
<feature type="compositionally biased region" description="Polar residues" evidence="1">
    <location>
        <begin position="75"/>
        <end position="84"/>
    </location>
</feature>
<dbReference type="Proteomes" id="UP000011592">
    <property type="component" value="Unassembled WGS sequence"/>
</dbReference>
<evidence type="ECO:0000313" key="3">
    <source>
        <dbReference type="EMBL" id="ELY82869.1"/>
    </source>
</evidence>
<gene>
    <name evidence="3" type="ORF">C486_03299</name>
</gene>
<protein>
    <recommendedName>
        <fullName evidence="2">DUF7967 domain-containing protein</fullName>
    </recommendedName>
</protein>
<accession>L9Z918</accession>
<feature type="compositionally biased region" description="Polar residues" evidence="1">
    <location>
        <begin position="1"/>
        <end position="12"/>
    </location>
</feature>